<evidence type="ECO:0000313" key="9">
    <source>
        <dbReference type="EMBL" id="MFD2758718.1"/>
    </source>
</evidence>
<evidence type="ECO:0000256" key="4">
    <source>
        <dbReference type="ARBA" id="ARBA00022475"/>
    </source>
</evidence>
<comment type="subcellular location">
    <subcellularLocation>
        <location evidence="1">Cell membrane</location>
        <topology evidence="1">Multi-pass membrane protein</topology>
    </subcellularLocation>
</comment>
<dbReference type="PANTHER" id="PTHR30472:SF24">
    <property type="entry name" value="FERRIC ENTEROBACTIN TRANSPORT SYSTEM PERMEASE PROTEIN FEPG"/>
    <property type="match status" value="1"/>
</dbReference>
<accession>A0ABW5UZA4</accession>
<feature type="transmembrane region" description="Helical" evidence="8">
    <location>
        <begin position="42"/>
        <end position="61"/>
    </location>
</feature>
<dbReference type="Proteomes" id="UP001597492">
    <property type="component" value="Unassembled WGS sequence"/>
</dbReference>
<dbReference type="SUPFAM" id="SSF81345">
    <property type="entry name" value="ABC transporter involved in vitamin B12 uptake, BtuC"/>
    <property type="match status" value="1"/>
</dbReference>
<evidence type="ECO:0000256" key="2">
    <source>
        <dbReference type="ARBA" id="ARBA00007935"/>
    </source>
</evidence>
<feature type="transmembrane region" description="Helical" evidence="8">
    <location>
        <begin position="206"/>
        <end position="223"/>
    </location>
</feature>
<comment type="caution">
    <text evidence="9">The sequence shown here is derived from an EMBL/GenBank/DDBJ whole genome shotgun (WGS) entry which is preliminary data.</text>
</comment>
<feature type="transmembrane region" description="Helical" evidence="8">
    <location>
        <begin position="335"/>
        <end position="356"/>
    </location>
</feature>
<feature type="transmembrane region" description="Helical" evidence="8">
    <location>
        <begin position="152"/>
        <end position="171"/>
    </location>
</feature>
<feature type="transmembrane region" description="Helical" evidence="8">
    <location>
        <begin position="126"/>
        <end position="146"/>
    </location>
</feature>
<reference evidence="10" key="1">
    <citation type="journal article" date="2019" name="Int. J. Syst. Evol. Microbiol.">
        <title>The Global Catalogue of Microorganisms (GCM) 10K type strain sequencing project: providing services to taxonomists for standard genome sequencing and annotation.</title>
        <authorList>
            <consortium name="The Broad Institute Genomics Platform"/>
            <consortium name="The Broad Institute Genome Sequencing Center for Infectious Disease"/>
            <person name="Wu L."/>
            <person name="Ma J."/>
        </authorList>
    </citation>
    <scope>NUCLEOTIDE SEQUENCE [LARGE SCALE GENOMIC DNA]</scope>
    <source>
        <strain evidence="10">TISTR 1514</strain>
    </source>
</reference>
<feature type="transmembrane region" description="Helical" evidence="8">
    <location>
        <begin position="96"/>
        <end position="114"/>
    </location>
</feature>
<keyword evidence="3" id="KW-0813">Transport</keyword>
<evidence type="ECO:0000256" key="7">
    <source>
        <dbReference type="ARBA" id="ARBA00023136"/>
    </source>
</evidence>
<organism evidence="9 10">
    <name type="scientific">Gulosibacter faecalis</name>
    <dbReference type="NCBI Taxonomy" id="272240"/>
    <lineage>
        <taxon>Bacteria</taxon>
        <taxon>Bacillati</taxon>
        <taxon>Actinomycetota</taxon>
        <taxon>Actinomycetes</taxon>
        <taxon>Micrococcales</taxon>
        <taxon>Microbacteriaceae</taxon>
        <taxon>Gulosibacter</taxon>
    </lineage>
</organism>
<dbReference type="Pfam" id="PF01032">
    <property type="entry name" value="FecCD"/>
    <property type="match status" value="1"/>
</dbReference>
<evidence type="ECO:0000256" key="6">
    <source>
        <dbReference type="ARBA" id="ARBA00022989"/>
    </source>
</evidence>
<evidence type="ECO:0000256" key="5">
    <source>
        <dbReference type="ARBA" id="ARBA00022692"/>
    </source>
</evidence>
<evidence type="ECO:0000256" key="3">
    <source>
        <dbReference type="ARBA" id="ARBA00022448"/>
    </source>
</evidence>
<dbReference type="PANTHER" id="PTHR30472">
    <property type="entry name" value="FERRIC ENTEROBACTIN TRANSPORT SYSTEM PERMEASE PROTEIN"/>
    <property type="match status" value="1"/>
</dbReference>
<keyword evidence="6 8" id="KW-1133">Transmembrane helix</keyword>
<feature type="transmembrane region" description="Helical" evidence="8">
    <location>
        <begin position="267"/>
        <end position="296"/>
    </location>
</feature>
<comment type="similarity">
    <text evidence="2">Belongs to the binding-protein-dependent transport system permease family. FecCD subfamily.</text>
</comment>
<name>A0ABW5UZA4_9MICO</name>
<dbReference type="Gene3D" id="1.10.3470.10">
    <property type="entry name" value="ABC transporter involved in vitamin B12 uptake, BtuC"/>
    <property type="match status" value="1"/>
</dbReference>
<proteinExistence type="inferred from homology"/>
<dbReference type="RefSeq" id="WP_019619150.1">
    <property type="nucleotide sequence ID" value="NZ_JBHUNE010000007.1"/>
</dbReference>
<keyword evidence="10" id="KW-1185">Reference proteome</keyword>
<sequence length="363" mass="37619">MSYVSPHDVARRPKRDARKYHERDGHLRLWVPGGMLRVHRRAVFVCLLVVLATLALAVWSLCLGDYALSVPEVVTAMFGDEGFTTTLVREWRLPRVIAAIVFGAALAASGALFQTLTRNPLGSPDIIGFASGSYTGAIVAITLIGTNTFSSTAGALVGGLGTAVVVYLLAWRGGVQGFRLIIVGIAVTAVLQAVNTYLLLLAQTEVAMAASIWGAGSISLVGWDELGVSSILLALLGAATAFTLPSLRQLELGDDAALAHGVRLEPMRLTVLAVGVALVAVVTAITGPIAFIALAAPQIARRLTATPGIPLGTSAAVGALLLLAADFIAQHVLGGSVPVGVVTVVIGGAYLVALLIQEARKQL</sequence>
<gene>
    <name evidence="9" type="ORF">ACFSW7_10065</name>
</gene>
<dbReference type="InterPro" id="IPR037294">
    <property type="entry name" value="ABC_BtuC-like"/>
</dbReference>
<dbReference type="InterPro" id="IPR000522">
    <property type="entry name" value="ABC_transptr_permease_BtuC"/>
</dbReference>
<feature type="transmembrane region" description="Helical" evidence="8">
    <location>
        <begin position="178"/>
        <end position="200"/>
    </location>
</feature>
<dbReference type="EMBL" id="JBHUNE010000007">
    <property type="protein sequence ID" value="MFD2758718.1"/>
    <property type="molecule type" value="Genomic_DNA"/>
</dbReference>
<evidence type="ECO:0000256" key="1">
    <source>
        <dbReference type="ARBA" id="ARBA00004651"/>
    </source>
</evidence>
<keyword evidence="7 8" id="KW-0472">Membrane</keyword>
<feature type="transmembrane region" description="Helical" evidence="8">
    <location>
        <begin position="230"/>
        <end position="247"/>
    </location>
</feature>
<keyword evidence="4" id="KW-1003">Cell membrane</keyword>
<feature type="transmembrane region" description="Helical" evidence="8">
    <location>
        <begin position="308"/>
        <end position="329"/>
    </location>
</feature>
<keyword evidence="5 8" id="KW-0812">Transmembrane</keyword>
<evidence type="ECO:0000256" key="8">
    <source>
        <dbReference type="SAM" id="Phobius"/>
    </source>
</evidence>
<evidence type="ECO:0000313" key="10">
    <source>
        <dbReference type="Proteomes" id="UP001597492"/>
    </source>
</evidence>
<protein>
    <submittedName>
        <fullName evidence="9">FecCD family ABC transporter permease</fullName>
    </submittedName>
</protein>
<dbReference type="CDD" id="cd06550">
    <property type="entry name" value="TM_ABC_iron-siderophores_like"/>
    <property type="match status" value="1"/>
</dbReference>